<name>A0A165FDU8_EXIGL</name>
<keyword evidence="6" id="KW-0624">Polysaccharide degradation</keyword>
<dbReference type="InParanoid" id="A0A165FDU8"/>
<organism evidence="12 13">
    <name type="scientific">Exidia glandulosa HHB12029</name>
    <dbReference type="NCBI Taxonomy" id="1314781"/>
    <lineage>
        <taxon>Eukaryota</taxon>
        <taxon>Fungi</taxon>
        <taxon>Dikarya</taxon>
        <taxon>Basidiomycota</taxon>
        <taxon>Agaricomycotina</taxon>
        <taxon>Agaricomycetes</taxon>
        <taxon>Auriculariales</taxon>
        <taxon>Exidiaceae</taxon>
        <taxon>Exidia</taxon>
    </lineage>
</organism>
<evidence type="ECO:0000259" key="11">
    <source>
        <dbReference type="PROSITE" id="PS51910"/>
    </source>
</evidence>
<dbReference type="GO" id="GO:0006032">
    <property type="term" value="P:chitin catabolic process"/>
    <property type="evidence" value="ECO:0007669"/>
    <property type="project" value="UniProtKB-KW"/>
</dbReference>
<evidence type="ECO:0000256" key="2">
    <source>
        <dbReference type="ARBA" id="ARBA00022801"/>
    </source>
</evidence>
<feature type="region of interest" description="Disordered" evidence="9">
    <location>
        <begin position="20"/>
        <end position="42"/>
    </location>
</feature>
<dbReference type="CDD" id="cd00598">
    <property type="entry name" value="GH18_chitinase-like"/>
    <property type="match status" value="1"/>
</dbReference>
<keyword evidence="5 7" id="KW-0326">Glycosidase</keyword>
<evidence type="ECO:0000256" key="4">
    <source>
        <dbReference type="ARBA" id="ARBA00023277"/>
    </source>
</evidence>
<accession>A0A165FDU8</accession>
<feature type="chain" id="PRO_5007857734" evidence="10">
    <location>
        <begin position="18"/>
        <end position="331"/>
    </location>
</feature>
<dbReference type="SUPFAM" id="SSF51445">
    <property type="entry name" value="(Trans)glycosidases"/>
    <property type="match status" value="1"/>
</dbReference>
<dbReference type="Pfam" id="PF00704">
    <property type="entry name" value="Glyco_hydro_18"/>
    <property type="match status" value="1"/>
</dbReference>
<feature type="signal peptide" evidence="10">
    <location>
        <begin position="1"/>
        <end position="17"/>
    </location>
</feature>
<evidence type="ECO:0000256" key="8">
    <source>
        <dbReference type="RuleBase" id="RU004453"/>
    </source>
</evidence>
<dbReference type="PANTHER" id="PTHR46476:SF9">
    <property type="entry name" value="GH18 DOMAIN-CONTAINING PROTEIN"/>
    <property type="match status" value="1"/>
</dbReference>
<comment type="catalytic activity">
    <reaction evidence="1">
        <text>Random endo-hydrolysis of N-acetyl-beta-D-glucosaminide (1-&gt;4)-beta-linkages in chitin and chitodextrins.</text>
        <dbReference type="EC" id="3.2.1.14"/>
    </reaction>
</comment>
<feature type="domain" description="GH18" evidence="11">
    <location>
        <begin position="51"/>
        <end position="331"/>
    </location>
</feature>
<feature type="compositionally biased region" description="Low complexity" evidence="9">
    <location>
        <begin position="33"/>
        <end position="42"/>
    </location>
</feature>
<reference evidence="12 13" key="1">
    <citation type="journal article" date="2016" name="Mol. Biol. Evol.">
        <title>Comparative Genomics of Early-Diverging Mushroom-Forming Fungi Provides Insights into the Origins of Lignocellulose Decay Capabilities.</title>
        <authorList>
            <person name="Nagy L.G."/>
            <person name="Riley R."/>
            <person name="Tritt A."/>
            <person name="Adam C."/>
            <person name="Daum C."/>
            <person name="Floudas D."/>
            <person name="Sun H."/>
            <person name="Yadav J.S."/>
            <person name="Pangilinan J."/>
            <person name="Larsson K.H."/>
            <person name="Matsuura K."/>
            <person name="Barry K."/>
            <person name="Labutti K."/>
            <person name="Kuo R."/>
            <person name="Ohm R.A."/>
            <person name="Bhattacharya S.S."/>
            <person name="Shirouzu T."/>
            <person name="Yoshinaga Y."/>
            <person name="Martin F.M."/>
            <person name="Grigoriev I.V."/>
            <person name="Hibbett D.S."/>
        </authorList>
    </citation>
    <scope>NUCLEOTIDE SEQUENCE [LARGE SCALE GENOMIC DNA]</scope>
    <source>
        <strain evidence="12 13">HHB12029</strain>
    </source>
</reference>
<keyword evidence="13" id="KW-1185">Reference proteome</keyword>
<dbReference type="Gene3D" id="3.20.20.80">
    <property type="entry name" value="Glycosidases"/>
    <property type="match status" value="1"/>
</dbReference>
<dbReference type="OrthoDB" id="3012298at2759"/>
<evidence type="ECO:0000256" key="1">
    <source>
        <dbReference type="ARBA" id="ARBA00000822"/>
    </source>
</evidence>
<sequence length="331" mass="36625">MLFLTLLSSLLILGAGARPTRRCVSDNSTTTHGGVTPPVDVAPPTTGNVQPRFVVYLDLWDIPTADDLTGWNVLNLAFLFGSEVDRSKDAVDAAEHWTALTPEERTARKKAYRDKGISLVISIFGANGWVPVKDKIPPVELATKTAQFVKKFDFDGVDVDYEEFDVFDNNPTDAIDWLVKYTRQLRQELPSPYIISHAPVAPWFTTTDQYRGGYREVHNQVGDDIDFYNIQFYNQGHDYEDCTSLFNNSTKNPGTSVFEIAHTDHGVPLNKIVVGKPGIANDASNGFIAPDKLGTCVKDAVGKGWNGGIMSWQWPNANADWIRQAKGGAFP</sequence>
<keyword evidence="3" id="KW-0146">Chitin degradation</keyword>
<dbReference type="EMBL" id="KV426089">
    <property type="protein sequence ID" value="KZV88831.1"/>
    <property type="molecule type" value="Genomic_DNA"/>
</dbReference>
<evidence type="ECO:0000256" key="6">
    <source>
        <dbReference type="ARBA" id="ARBA00023326"/>
    </source>
</evidence>
<dbReference type="GO" id="GO:0000272">
    <property type="term" value="P:polysaccharide catabolic process"/>
    <property type="evidence" value="ECO:0007669"/>
    <property type="project" value="UniProtKB-KW"/>
</dbReference>
<evidence type="ECO:0000256" key="3">
    <source>
        <dbReference type="ARBA" id="ARBA00023024"/>
    </source>
</evidence>
<dbReference type="GO" id="GO:0008843">
    <property type="term" value="F:endochitinase activity"/>
    <property type="evidence" value="ECO:0007669"/>
    <property type="project" value="UniProtKB-EC"/>
</dbReference>
<keyword evidence="2 7" id="KW-0378">Hydrolase</keyword>
<protein>
    <submittedName>
        <fullName evidence="12">Glycoside hydrolase</fullName>
    </submittedName>
</protein>
<gene>
    <name evidence="12" type="ORF">EXIGLDRAFT_722211</name>
</gene>
<dbReference type="Proteomes" id="UP000077266">
    <property type="component" value="Unassembled WGS sequence"/>
</dbReference>
<evidence type="ECO:0000313" key="13">
    <source>
        <dbReference type="Proteomes" id="UP000077266"/>
    </source>
</evidence>
<dbReference type="AlphaFoldDB" id="A0A165FDU8"/>
<evidence type="ECO:0000256" key="5">
    <source>
        <dbReference type="ARBA" id="ARBA00023295"/>
    </source>
</evidence>
<dbReference type="InterPro" id="IPR001579">
    <property type="entry name" value="Glyco_hydro_18_chit_AS"/>
</dbReference>
<dbReference type="InterPro" id="IPR017853">
    <property type="entry name" value="GH"/>
</dbReference>
<dbReference type="PROSITE" id="PS51910">
    <property type="entry name" value="GH18_2"/>
    <property type="match status" value="1"/>
</dbReference>
<dbReference type="PROSITE" id="PS01095">
    <property type="entry name" value="GH18_1"/>
    <property type="match status" value="1"/>
</dbReference>
<evidence type="ECO:0000256" key="7">
    <source>
        <dbReference type="RuleBase" id="RU000489"/>
    </source>
</evidence>
<evidence type="ECO:0000256" key="10">
    <source>
        <dbReference type="SAM" id="SignalP"/>
    </source>
</evidence>
<evidence type="ECO:0000313" key="12">
    <source>
        <dbReference type="EMBL" id="KZV88831.1"/>
    </source>
</evidence>
<evidence type="ECO:0000256" key="9">
    <source>
        <dbReference type="SAM" id="MobiDB-lite"/>
    </source>
</evidence>
<dbReference type="InterPro" id="IPR001223">
    <property type="entry name" value="Glyco_hydro18_cat"/>
</dbReference>
<keyword evidence="10" id="KW-0732">Signal</keyword>
<keyword evidence="4" id="KW-0119">Carbohydrate metabolism</keyword>
<comment type="similarity">
    <text evidence="8">Belongs to the glycosyl hydrolase 18 family.</text>
</comment>
<proteinExistence type="inferred from homology"/>
<dbReference type="PANTHER" id="PTHR46476">
    <property type="entry name" value="CHITINASE 2-LIKE"/>
    <property type="match status" value="1"/>
</dbReference>